<dbReference type="Proteomes" id="UP000708208">
    <property type="component" value="Unassembled WGS sequence"/>
</dbReference>
<dbReference type="PROSITE" id="PS51155">
    <property type="entry name" value="CHIT_BIND_RR_2"/>
    <property type="match status" value="1"/>
</dbReference>
<dbReference type="InterPro" id="IPR050468">
    <property type="entry name" value="Cuticle_Struct_Prot"/>
</dbReference>
<keyword evidence="1 2" id="KW-0193">Cuticle</keyword>
<dbReference type="PANTHER" id="PTHR10380">
    <property type="entry name" value="CUTICLE PROTEIN"/>
    <property type="match status" value="1"/>
</dbReference>
<keyword evidence="4" id="KW-0732">Signal</keyword>
<accession>A0A8J2L8V7</accession>
<dbReference type="PROSITE" id="PS00233">
    <property type="entry name" value="CHIT_BIND_RR_1"/>
    <property type="match status" value="1"/>
</dbReference>
<evidence type="ECO:0000256" key="1">
    <source>
        <dbReference type="ARBA" id="ARBA00022460"/>
    </source>
</evidence>
<proteinExistence type="predicted"/>
<dbReference type="AlphaFoldDB" id="A0A8J2L8V7"/>
<dbReference type="GO" id="GO:0062129">
    <property type="term" value="C:chitin-based extracellular matrix"/>
    <property type="evidence" value="ECO:0007669"/>
    <property type="project" value="TreeGrafter"/>
</dbReference>
<feature type="region of interest" description="Disordered" evidence="3">
    <location>
        <begin position="102"/>
        <end position="133"/>
    </location>
</feature>
<dbReference type="InterPro" id="IPR031311">
    <property type="entry name" value="CHIT_BIND_RR_consensus"/>
</dbReference>
<evidence type="ECO:0000313" key="6">
    <source>
        <dbReference type="Proteomes" id="UP000708208"/>
    </source>
</evidence>
<evidence type="ECO:0000256" key="4">
    <source>
        <dbReference type="SAM" id="SignalP"/>
    </source>
</evidence>
<evidence type="ECO:0000256" key="3">
    <source>
        <dbReference type="SAM" id="MobiDB-lite"/>
    </source>
</evidence>
<gene>
    <name evidence="5" type="ORF">AFUS01_LOCUS37408</name>
</gene>
<evidence type="ECO:0000313" key="5">
    <source>
        <dbReference type="EMBL" id="CAG7827418.1"/>
    </source>
</evidence>
<feature type="chain" id="PRO_5035283929" evidence="4">
    <location>
        <begin position="16"/>
        <end position="133"/>
    </location>
</feature>
<organism evidence="5 6">
    <name type="scientific">Allacma fusca</name>
    <dbReference type="NCBI Taxonomy" id="39272"/>
    <lineage>
        <taxon>Eukaryota</taxon>
        <taxon>Metazoa</taxon>
        <taxon>Ecdysozoa</taxon>
        <taxon>Arthropoda</taxon>
        <taxon>Hexapoda</taxon>
        <taxon>Collembola</taxon>
        <taxon>Symphypleona</taxon>
        <taxon>Sminthuridae</taxon>
        <taxon>Allacma</taxon>
    </lineage>
</organism>
<name>A0A8J2L8V7_9HEXA</name>
<evidence type="ECO:0000256" key="2">
    <source>
        <dbReference type="PROSITE-ProRule" id="PRU00497"/>
    </source>
</evidence>
<dbReference type="GO" id="GO:0008010">
    <property type="term" value="F:structural constituent of chitin-based larval cuticle"/>
    <property type="evidence" value="ECO:0007669"/>
    <property type="project" value="TreeGrafter"/>
</dbReference>
<feature type="compositionally biased region" description="Low complexity" evidence="3">
    <location>
        <begin position="116"/>
        <end position="133"/>
    </location>
</feature>
<sequence length="133" mass="13795">MKFVILAVVFAVALARPQDAPAPAAAAQNVTILSSETENDGKGGFKWSFETSDGSKAEQEGHTNPPEAGSTDSVQVIQGSYSYVGPDGKTYSITYIADQNGFQPKGDFLPTPPTDPNNHAAADAAAAAPAARR</sequence>
<dbReference type="EMBL" id="CAJVCH010543421">
    <property type="protein sequence ID" value="CAG7827418.1"/>
    <property type="molecule type" value="Genomic_DNA"/>
</dbReference>
<feature type="region of interest" description="Disordered" evidence="3">
    <location>
        <begin position="35"/>
        <end position="74"/>
    </location>
</feature>
<feature type="signal peptide" evidence="4">
    <location>
        <begin position="1"/>
        <end position="15"/>
    </location>
</feature>
<dbReference type="OrthoDB" id="7255276at2759"/>
<dbReference type="PANTHER" id="PTHR10380:SF173">
    <property type="entry name" value="CUTICULAR PROTEIN 47EF, ISOFORM C-RELATED"/>
    <property type="match status" value="1"/>
</dbReference>
<dbReference type="InterPro" id="IPR000618">
    <property type="entry name" value="Insect_cuticle"/>
</dbReference>
<dbReference type="Pfam" id="PF00379">
    <property type="entry name" value="Chitin_bind_4"/>
    <property type="match status" value="1"/>
</dbReference>
<protein>
    <submittedName>
        <fullName evidence="5">Uncharacterized protein</fullName>
    </submittedName>
</protein>
<comment type="caution">
    <text evidence="5">The sequence shown here is derived from an EMBL/GenBank/DDBJ whole genome shotgun (WGS) entry which is preliminary data.</text>
</comment>
<keyword evidence="6" id="KW-1185">Reference proteome</keyword>
<reference evidence="5" key="1">
    <citation type="submission" date="2021-06" db="EMBL/GenBank/DDBJ databases">
        <authorList>
            <person name="Hodson N. C."/>
            <person name="Mongue J. A."/>
            <person name="Jaron S. K."/>
        </authorList>
    </citation>
    <scope>NUCLEOTIDE SEQUENCE</scope>
</reference>